<dbReference type="EMBL" id="PGGS01000271">
    <property type="protein sequence ID" value="PNH05928.1"/>
    <property type="molecule type" value="Genomic_DNA"/>
</dbReference>
<dbReference type="Pfam" id="PF03235">
    <property type="entry name" value="GmrSD_N"/>
    <property type="match status" value="1"/>
</dbReference>
<dbReference type="PANTHER" id="PTHR39639">
    <property type="entry name" value="CHROMOSOME 16, WHOLE GENOME SHOTGUN SEQUENCE"/>
    <property type="match status" value="1"/>
</dbReference>
<dbReference type="InterPro" id="IPR003615">
    <property type="entry name" value="HNH_nuc"/>
</dbReference>
<dbReference type="Pfam" id="PF01844">
    <property type="entry name" value="HNH"/>
    <property type="match status" value="1"/>
</dbReference>
<keyword evidence="4" id="KW-1185">Reference proteome</keyword>
<reference evidence="3 4" key="1">
    <citation type="journal article" date="2017" name="Mol. Biol. Evol.">
        <title>The 4-celled Tetrabaena socialis nuclear genome reveals the essential components for genetic control of cell number at the origin of multicellularity in the volvocine lineage.</title>
        <authorList>
            <person name="Featherston J."/>
            <person name="Arakaki Y."/>
            <person name="Hanschen E.R."/>
            <person name="Ferris P.J."/>
            <person name="Michod R.E."/>
            <person name="Olson B.J.S.C."/>
            <person name="Nozaki H."/>
            <person name="Durand P.M."/>
        </authorList>
    </citation>
    <scope>NUCLEOTIDE SEQUENCE [LARGE SCALE GENOMIC DNA]</scope>
    <source>
        <strain evidence="3 4">NIES-571</strain>
    </source>
</reference>
<feature type="compositionally biased region" description="Pro residues" evidence="1">
    <location>
        <begin position="53"/>
        <end position="62"/>
    </location>
</feature>
<evidence type="ECO:0000256" key="1">
    <source>
        <dbReference type="SAM" id="MobiDB-lite"/>
    </source>
</evidence>
<sequence length="735" mass="79541">MLRARVLGVLGSSPSAPFARCSPYRSQRREVHAIALGAKLGPPTAGLGLPLRRAPPPPPPPHSRASRQSPRCEAERPARAGLKRSNRISGGPAGSGSAGAAGRPGPRPAPPPAPASPPPPARGAGVRQESDDDEDAPLLVSYVRERVNIQNSNTPLRSLVDKVDANTLNLEPEYQRDFVWDTKKCMKLLKTVYEGLPMPAVMLYKKYEEGVGNRHDVVDGKQRLITLYTFVRGCNERFPRAPTAFKMDPKEEELADLLNGKAFKDLTIEEQNNIYDYDVQVQYIPEDTSTRIVFRIYENINAGGVEHSDMQLRRAPYHGPYIRLLDRLVGGEGKPSALFLQLAALSEEEQRTAHCLQRTAHRPQPPLTRLAHRPQRTMQAHELALRFFALRRAAIPSNKRPFKTPMRTFLNKELASTDAKGREVPLQLKPEEEKEMTEAFERTVSLVDTLGFKAVAEAAMKAGSQRGSSFRRGGGTTGAGIVWDTTLVGLSLALDICPKIGTYTKNAAALQKGYSDMLRSSEWQKAGTTLTQKSFTARLALFKEMVIRPALADDVKLAGEPRAFSRRQAQEAYARDPTCAWCGKPIVDLAHAEADHIVPYSRGGRTSLDNCAMLHMQCNREKGARPQEEGPAARRAAAAAAAASGVEAEAEAEAGEVEAAAARVEAAEAVRSELVAAAVAVVGAVAEAAKVEAGAGEADAAAEASGEAAAAEGAGEEAQARAGRRQGGSWKFWER</sequence>
<evidence type="ECO:0000259" key="2">
    <source>
        <dbReference type="SMART" id="SM00507"/>
    </source>
</evidence>
<dbReference type="InterPro" id="IPR004919">
    <property type="entry name" value="GmrSD_N"/>
</dbReference>
<comment type="caution">
    <text evidence="3">The sequence shown here is derived from an EMBL/GenBank/DDBJ whole genome shotgun (WGS) entry which is preliminary data.</text>
</comment>
<dbReference type="InterPro" id="IPR002711">
    <property type="entry name" value="HNH"/>
</dbReference>
<dbReference type="GO" id="GO:0003676">
    <property type="term" value="F:nucleic acid binding"/>
    <property type="evidence" value="ECO:0007669"/>
    <property type="project" value="InterPro"/>
</dbReference>
<dbReference type="SMART" id="SM00507">
    <property type="entry name" value="HNHc"/>
    <property type="match status" value="1"/>
</dbReference>
<dbReference type="OrthoDB" id="536252at2759"/>
<proteinExistence type="predicted"/>
<protein>
    <recommendedName>
        <fullName evidence="2">HNH nuclease domain-containing protein</fullName>
    </recommendedName>
</protein>
<feature type="domain" description="HNH nuclease" evidence="2">
    <location>
        <begin position="567"/>
        <end position="620"/>
    </location>
</feature>
<feature type="region of interest" description="Disordered" evidence="1">
    <location>
        <begin position="702"/>
        <end position="735"/>
    </location>
</feature>
<dbReference type="CDD" id="cd00085">
    <property type="entry name" value="HNHc"/>
    <property type="match status" value="1"/>
</dbReference>
<feature type="compositionally biased region" description="Low complexity" evidence="1">
    <location>
        <begin position="39"/>
        <end position="52"/>
    </location>
</feature>
<name>A0A2J8A0C4_9CHLO</name>
<evidence type="ECO:0000313" key="4">
    <source>
        <dbReference type="Proteomes" id="UP000236333"/>
    </source>
</evidence>
<gene>
    <name evidence="3" type="ORF">TSOC_007772</name>
</gene>
<dbReference type="GO" id="GO:0004519">
    <property type="term" value="F:endonuclease activity"/>
    <property type="evidence" value="ECO:0007669"/>
    <property type="project" value="InterPro"/>
</dbReference>
<accession>A0A2J8A0C4</accession>
<evidence type="ECO:0000313" key="3">
    <source>
        <dbReference type="EMBL" id="PNH05928.1"/>
    </source>
</evidence>
<feature type="region of interest" description="Disordered" evidence="1">
    <location>
        <begin position="39"/>
        <end position="134"/>
    </location>
</feature>
<feature type="compositionally biased region" description="Pro residues" evidence="1">
    <location>
        <begin position="105"/>
        <end position="121"/>
    </location>
</feature>
<dbReference type="AlphaFoldDB" id="A0A2J8A0C4"/>
<feature type="compositionally biased region" description="Low complexity" evidence="1">
    <location>
        <begin position="702"/>
        <end position="721"/>
    </location>
</feature>
<dbReference type="Gene3D" id="1.10.30.50">
    <property type="match status" value="1"/>
</dbReference>
<dbReference type="PANTHER" id="PTHR39639:SF1">
    <property type="entry name" value="DUF262 DOMAIN-CONTAINING PROTEIN"/>
    <property type="match status" value="1"/>
</dbReference>
<organism evidence="3 4">
    <name type="scientific">Tetrabaena socialis</name>
    <dbReference type="NCBI Taxonomy" id="47790"/>
    <lineage>
        <taxon>Eukaryota</taxon>
        <taxon>Viridiplantae</taxon>
        <taxon>Chlorophyta</taxon>
        <taxon>core chlorophytes</taxon>
        <taxon>Chlorophyceae</taxon>
        <taxon>CS clade</taxon>
        <taxon>Chlamydomonadales</taxon>
        <taxon>Tetrabaenaceae</taxon>
        <taxon>Tetrabaena</taxon>
    </lineage>
</organism>
<dbReference type="Proteomes" id="UP000236333">
    <property type="component" value="Unassembled WGS sequence"/>
</dbReference>
<dbReference type="GO" id="GO:0008270">
    <property type="term" value="F:zinc ion binding"/>
    <property type="evidence" value="ECO:0007669"/>
    <property type="project" value="InterPro"/>
</dbReference>